<dbReference type="EMBL" id="BAABLP010000004">
    <property type="protein sequence ID" value="GAA4749014.1"/>
    <property type="molecule type" value="Genomic_DNA"/>
</dbReference>
<keyword evidence="3" id="KW-1185">Reference proteome</keyword>
<accession>A0ABP8Z7W8</accession>
<organism evidence="2 3">
    <name type="scientific">Amnibacterium soli</name>
    <dbReference type="NCBI Taxonomy" id="1282736"/>
    <lineage>
        <taxon>Bacteria</taxon>
        <taxon>Bacillati</taxon>
        <taxon>Actinomycetota</taxon>
        <taxon>Actinomycetes</taxon>
        <taxon>Micrococcales</taxon>
        <taxon>Microbacteriaceae</taxon>
        <taxon>Amnibacterium</taxon>
    </lineage>
</organism>
<evidence type="ECO:0000313" key="2">
    <source>
        <dbReference type="EMBL" id="GAA4749014.1"/>
    </source>
</evidence>
<feature type="domain" description="BLUF" evidence="1">
    <location>
        <begin position="62"/>
        <end position="153"/>
    </location>
</feature>
<name>A0ABP8Z7W8_9MICO</name>
<comment type="caution">
    <text evidence="2">The sequence shown here is derived from an EMBL/GenBank/DDBJ whole genome shotgun (WGS) entry which is preliminary data.</text>
</comment>
<dbReference type="Gene3D" id="3.30.70.100">
    <property type="match status" value="1"/>
</dbReference>
<gene>
    <name evidence="2" type="ORF">GCM10025783_21480</name>
</gene>
<dbReference type="InterPro" id="IPR036046">
    <property type="entry name" value="Acylphosphatase-like_dom_sf"/>
</dbReference>
<sequence length="181" mass="19617">MAAHIACRPDTYTGHADTGCFVVCTQHRLRVPFGAAHAVAVAACREHNVAHHPERFRVDRPLLSVVYRSVRAAGAPEVDLPALLAAARRANRASGITGMLLTQDGRFLQALEGPEPVVRRLLASIARDPRHEQVTVLADEIVRARRFPDWAMAEGDIGGIEARPLAAYYEGLLIARGAVTS</sequence>
<proteinExistence type="predicted"/>
<evidence type="ECO:0000313" key="3">
    <source>
        <dbReference type="Proteomes" id="UP001500121"/>
    </source>
</evidence>
<dbReference type="InterPro" id="IPR007024">
    <property type="entry name" value="BLUF_domain"/>
</dbReference>
<dbReference type="RefSeq" id="WP_345481176.1">
    <property type="nucleotide sequence ID" value="NZ_BAABLP010000004.1"/>
</dbReference>
<dbReference type="PROSITE" id="PS50925">
    <property type="entry name" value="BLUF"/>
    <property type="match status" value="1"/>
</dbReference>
<dbReference type="SUPFAM" id="SSF54975">
    <property type="entry name" value="Acylphosphatase/BLUF domain-like"/>
    <property type="match status" value="1"/>
</dbReference>
<dbReference type="Proteomes" id="UP001500121">
    <property type="component" value="Unassembled WGS sequence"/>
</dbReference>
<dbReference type="Pfam" id="PF04940">
    <property type="entry name" value="BLUF"/>
    <property type="match status" value="1"/>
</dbReference>
<dbReference type="SMART" id="SM01034">
    <property type="entry name" value="BLUF"/>
    <property type="match status" value="1"/>
</dbReference>
<reference evidence="3" key="1">
    <citation type="journal article" date="2019" name="Int. J. Syst. Evol. Microbiol.">
        <title>The Global Catalogue of Microorganisms (GCM) 10K type strain sequencing project: providing services to taxonomists for standard genome sequencing and annotation.</title>
        <authorList>
            <consortium name="The Broad Institute Genomics Platform"/>
            <consortium name="The Broad Institute Genome Sequencing Center for Infectious Disease"/>
            <person name="Wu L."/>
            <person name="Ma J."/>
        </authorList>
    </citation>
    <scope>NUCLEOTIDE SEQUENCE [LARGE SCALE GENOMIC DNA]</scope>
    <source>
        <strain evidence="3">JCM 19015</strain>
    </source>
</reference>
<protein>
    <recommendedName>
        <fullName evidence="1">BLUF domain-containing protein</fullName>
    </recommendedName>
</protein>
<evidence type="ECO:0000259" key="1">
    <source>
        <dbReference type="PROSITE" id="PS50925"/>
    </source>
</evidence>